<organism evidence="1">
    <name type="scientific">Anopheles braziliensis</name>
    <dbReference type="NCBI Taxonomy" id="58242"/>
    <lineage>
        <taxon>Eukaryota</taxon>
        <taxon>Metazoa</taxon>
        <taxon>Ecdysozoa</taxon>
        <taxon>Arthropoda</taxon>
        <taxon>Hexapoda</taxon>
        <taxon>Insecta</taxon>
        <taxon>Pterygota</taxon>
        <taxon>Neoptera</taxon>
        <taxon>Endopterygota</taxon>
        <taxon>Diptera</taxon>
        <taxon>Nematocera</taxon>
        <taxon>Culicoidea</taxon>
        <taxon>Culicidae</taxon>
        <taxon>Anophelinae</taxon>
        <taxon>Anopheles</taxon>
    </lineage>
</organism>
<evidence type="ECO:0000313" key="1">
    <source>
        <dbReference type="EMBL" id="MBW31444.1"/>
    </source>
</evidence>
<accession>A0A2M3ZS97</accession>
<proteinExistence type="predicted"/>
<protein>
    <submittedName>
        <fullName evidence="1">Putative secreted peptide</fullName>
    </submittedName>
</protein>
<dbReference type="EMBL" id="GGFM01010693">
    <property type="protein sequence ID" value="MBW31444.1"/>
    <property type="molecule type" value="Transcribed_RNA"/>
</dbReference>
<dbReference type="AlphaFoldDB" id="A0A2M3ZS97"/>
<reference evidence="1" key="1">
    <citation type="submission" date="2018-01" db="EMBL/GenBank/DDBJ databases">
        <title>An insight into the sialome of Amazonian anophelines.</title>
        <authorList>
            <person name="Ribeiro J.M."/>
            <person name="Scarpassa V."/>
            <person name="Calvo E."/>
        </authorList>
    </citation>
    <scope>NUCLEOTIDE SEQUENCE</scope>
    <source>
        <tissue evidence="1">Salivary glands</tissue>
    </source>
</reference>
<name>A0A2M3ZS97_9DIPT</name>
<sequence>MPLLMAVMVVMVMVMMMMLAMALVTSLGCRPMLVIMLHLVPILRQRHSIRPQLPLLRCARRRDRIIGHAYV</sequence>